<evidence type="ECO:0000256" key="1">
    <source>
        <dbReference type="ARBA" id="ARBA00010944"/>
    </source>
</evidence>
<dbReference type="Proteomes" id="UP001304650">
    <property type="component" value="Chromosome"/>
</dbReference>
<keyword evidence="2 4" id="KW-0560">Oxidoreductase</keyword>
<dbReference type="InterPro" id="IPR005913">
    <property type="entry name" value="dTDP_dehydrorham_reduct"/>
</dbReference>
<comment type="pathway">
    <text evidence="2">Carbohydrate biosynthesis; dTDP-L-rhamnose biosynthesis.</text>
</comment>
<gene>
    <name evidence="4" type="primary">rfbD</name>
    <name evidence="4" type="ORF">MJB10_06485</name>
</gene>
<evidence type="ECO:0000313" key="4">
    <source>
        <dbReference type="EMBL" id="WNR45744.1"/>
    </source>
</evidence>
<sequence>MNILITGAGGQLGYDLMRVMGPLHRIIGVARASLDVTQEQAVLDLLLAQRPDVVIHAAAFTNVDGAEREKEAAFQVNAMGALHVAKACERIGAKLVYVSTDYVFDGTKLSPYDEQDIPNPLSVYGHSKLLGEKFVSMTCAKHFIVRTSWLYGTKGTNFVTKVLEKARRDQAISIVDDQFGSPTYCLDLALFMRDLIATDRYGLYHASNEGICSRYEFAEHILTTAGLLSQVTLKPVPTDAFLTSPAARPMYSAFAQKAMCEKGFTPMRDWRSALDFFLQVDYFETAILTKIQ</sequence>
<dbReference type="CDD" id="cd05254">
    <property type="entry name" value="dTDP_HR_like_SDR_e"/>
    <property type="match status" value="1"/>
</dbReference>
<dbReference type="KEGG" id="proo:MJB10_06485"/>
<organism evidence="4 5">
    <name type="scientific">Paenibacillus roseopurpureus</name>
    <dbReference type="NCBI Taxonomy" id="2918901"/>
    <lineage>
        <taxon>Bacteria</taxon>
        <taxon>Bacillati</taxon>
        <taxon>Bacillota</taxon>
        <taxon>Bacilli</taxon>
        <taxon>Bacillales</taxon>
        <taxon>Paenibacillaceae</taxon>
        <taxon>Paenibacillus</taxon>
    </lineage>
</organism>
<dbReference type="EC" id="1.1.1.133" evidence="2"/>
<dbReference type="SUPFAM" id="SSF51735">
    <property type="entry name" value="NAD(P)-binding Rossmann-fold domains"/>
    <property type="match status" value="1"/>
</dbReference>
<dbReference type="EMBL" id="CP130319">
    <property type="protein sequence ID" value="WNR45744.1"/>
    <property type="molecule type" value="Genomic_DNA"/>
</dbReference>
<dbReference type="GO" id="GO:0008831">
    <property type="term" value="F:dTDP-4-dehydrorhamnose reductase activity"/>
    <property type="evidence" value="ECO:0007669"/>
    <property type="project" value="UniProtKB-EC"/>
</dbReference>
<keyword evidence="2" id="KW-0521">NADP</keyword>
<dbReference type="PANTHER" id="PTHR10491:SF4">
    <property type="entry name" value="METHIONINE ADENOSYLTRANSFERASE 2 SUBUNIT BETA"/>
    <property type="match status" value="1"/>
</dbReference>
<dbReference type="RefSeq" id="WP_314802740.1">
    <property type="nucleotide sequence ID" value="NZ_CP130319.1"/>
</dbReference>
<accession>A0AA96LTF9</accession>
<dbReference type="GO" id="GO:0019305">
    <property type="term" value="P:dTDP-rhamnose biosynthetic process"/>
    <property type="evidence" value="ECO:0007669"/>
    <property type="project" value="TreeGrafter"/>
</dbReference>
<comment type="function">
    <text evidence="2">Catalyzes the reduction of dTDP-6-deoxy-L-lyxo-4-hexulose to yield dTDP-L-rhamnose.</text>
</comment>
<name>A0AA96LTF9_9BACL</name>
<dbReference type="PANTHER" id="PTHR10491">
    <property type="entry name" value="DTDP-4-DEHYDRORHAMNOSE REDUCTASE"/>
    <property type="match status" value="1"/>
</dbReference>
<dbReference type="NCBIfam" id="TIGR01214">
    <property type="entry name" value="rmlD"/>
    <property type="match status" value="1"/>
</dbReference>
<dbReference type="Pfam" id="PF04321">
    <property type="entry name" value="RmlD_sub_bind"/>
    <property type="match status" value="1"/>
</dbReference>
<evidence type="ECO:0000313" key="5">
    <source>
        <dbReference type="Proteomes" id="UP001304650"/>
    </source>
</evidence>
<dbReference type="Gene3D" id="3.90.25.10">
    <property type="entry name" value="UDP-galactose 4-epimerase, domain 1"/>
    <property type="match status" value="1"/>
</dbReference>
<dbReference type="Gene3D" id="3.40.50.720">
    <property type="entry name" value="NAD(P)-binding Rossmann-like Domain"/>
    <property type="match status" value="1"/>
</dbReference>
<protein>
    <recommendedName>
        <fullName evidence="2">dTDP-4-dehydrorhamnose reductase</fullName>
        <ecNumber evidence="2">1.1.1.133</ecNumber>
    </recommendedName>
</protein>
<dbReference type="AlphaFoldDB" id="A0AA96LTF9"/>
<comment type="similarity">
    <text evidence="1 2">Belongs to the dTDP-4-dehydrorhamnose reductase family.</text>
</comment>
<feature type="domain" description="RmlD-like substrate binding" evidence="3">
    <location>
        <begin position="1"/>
        <end position="279"/>
    </location>
</feature>
<keyword evidence="5" id="KW-1185">Reference proteome</keyword>
<dbReference type="InterPro" id="IPR036291">
    <property type="entry name" value="NAD(P)-bd_dom_sf"/>
</dbReference>
<dbReference type="FunFam" id="3.40.50.720:FF:000159">
    <property type="entry name" value="dTDP-4-dehydrorhamnose reductase"/>
    <property type="match status" value="1"/>
</dbReference>
<evidence type="ECO:0000256" key="2">
    <source>
        <dbReference type="RuleBase" id="RU364082"/>
    </source>
</evidence>
<evidence type="ECO:0000259" key="3">
    <source>
        <dbReference type="Pfam" id="PF04321"/>
    </source>
</evidence>
<reference evidence="4" key="1">
    <citation type="submission" date="2022-02" db="EMBL/GenBank/DDBJ databases">
        <title>Paenibacillus sp. MBLB1832 Whole Genome Shotgun Sequencing.</title>
        <authorList>
            <person name="Hwang C.Y."/>
            <person name="Cho E.-S."/>
            <person name="Seo M.-J."/>
        </authorList>
    </citation>
    <scope>NUCLEOTIDE SEQUENCE</scope>
    <source>
        <strain evidence="4">MBLB1832</strain>
    </source>
</reference>
<dbReference type="InterPro" id="IPR029903">
    <property type="entry name" value="RmlD-like-bd"/>
</dbReference>
<dbReference type="GO" id="GO:0005829">
    <property type="term" value="C:cytosol"/>
    <property type="evidence" value="ECO:0007669"/>
    <property type="project" value="TreeGrafter"/>
</dbReference>
<proteinExistence type="inferred from homology"/>